<accession>A0A3R9E0M1</accession>
<dbReference type="Proteomes" id="UP000269041">
    <property type="component" value="Unassembled WGS sequence"/>
</dbReference>
<evidence type="ECO:0000313" key="2">
    <source>
        <dbReference type="Proteomes" id="UP000269041"/>
    </source>
</evidence>
<reference evidence="1 2" key="1">
    <citation type="submission" date="2018-12" db="EMBL/GenBank/DDBJ databases">
        <title>Genomic taxonomy of the Vibrionaceae family.</title>
        <authorList>
            <person name="Gomez-Gil B."/>
            <person name="Enciso-Ibarra K."/>
        </authorList>
    </citation>
    <scope>NUCLEOTIDE SEQUENCE [LARGE SCALE GENOMIC DNA]</scope>
    <source>
        <strain evidence="1 2">CAIM 594</strain>
    </source>
</reference>
<organism evidence="1 2">
    <name type="scientific">Vibrio pectenicida</name>
    <dbReference type="NCBI Taxonomy" id="62763"/>
    <lineage>
        <taxon>Bacteria</taxon>
        <taxon>Pseudomonadati</taxon>
        <taxon>Pseudomonadota</taxon>
        <taxon>Gammaproteobacteria</taxon>
        <taxon>Vibrionales</taxon>
        <taxon>Vibrionaceae</taxon>
        <taxon>Vibrio</taxon>
    </lineage>
</organism>
<dbReference type="OrthoDB" id="547680at2"/>
<evidence type="ECO:0000313" key="1">
    <source>
        <dbReference type="EMBL" id="RSD31588.1"/>
    </source>
</evidence>
<dbReference type="AlphaFoldDB" id="A0A3R9E0M1"/>
<keyword evidence="2" id="KW-1185">Reference proteome</keyword>
<gene>
    <name evidence="1" type="ORF">EJA03_07885</name>
</gene>
<evidence type="ECO:0008006" key="3">
    <source>
        <dbReference type="Google" id="ProtNLM"/>
    </source>
</evidence>
<dbReference type="EMBL" id="RSFA01000027">
    <property type="protein sequence ID" value="RSD31588.1"/>
    <property type="molecule type" value="Genomic_DNA"/>
</dbReference>
<sequence>MHLLAILFFILCLPLYAQDNMTLILPSQKDGGHRFYHELLYASLTNLGYVVTIDVPKEHIPQKRAIKMVESEQLTLTWLIGTEERNQKFIPVKVPLTDGMIGKRILLIPTELKSRFSQINSLEGLRQSGMVAGLGVNWYDVNVWQTNQLPVYLEDGEWRTLYSKLTTDGEVNYFPRGMTEVIGEAKQNPHLSIEQHLMLVYDKDFYFYLSKAAASYQPAIEKALKEAKKSGLLNELIKKHWQHTFEQIKPEQRVIINLSLPQASSHK</sequence>
<proteinExistence type="predicted"/>
<comment type="caution">
    <text evidence="1">The sequence shown here is derived from an EMBL/GenBank/DDBJ whole genome shotgun (WGS) entry which is preliminary data.</text>
</comment>
<dbReference type="SUPFAM" id="SSF53850">
    <property type="entry name" value="Periplasmic binding protein-like II"/>
    <property type="match status" value="1"/>
</dbReference>
<name>A0A3R9E0M1_9VIBR</name>
<dbReference type="RefSeq" id="WP_125320699.1">
    <property type="nucleotide sequence ID" value="NZ_AP024889.1"/>
</dbReference>
<protein>
    <recommendedName>
        <fullName evidence="3">Transporter substrate-binding domain-containing protein</fullName>
    </recommendedName>
</protein>